<dbReference type="EMBL" id="LJRF01000072">
    <property type="protein sequence ID" value="KPY48976.1"/>
    <property type="molecule type" value="Genomic_DNA"/>
</dbReference>
<reference evidence="3 4" key="1">
    <citation type="submission" date="2015-09" db="EMBL/GenBank/DDBJ databases">
        <title>Genome announcement of multiple Pseudomonas syringae strains.</title>
        <authorList>
            <person name="Thakur S."/>
            <person name="Wang P.W."/>
            <person name="Gong Y."/>
            <person name="Weir B.S."/>
            <person name="Guttman D.S."/>
        </authorList>
    </citation>
    <scope>NUCLEOTIDE SEQUENCE [LARGE SCALE GENOMIC DNA]</scope>
    <source>
        <strain evidence="3 4">ICMP3882</strain>
    </source>
</reference>
<feature type="region of interest" description="Disordered" evidence="1">
    <location>
        <begin position="111"/>
        <end position="130"/>
    </location>
</feature>
<feature type="signal peptide" evidence="2">
    <location>
        <begin position="1"/>
        <end position="41"/>
    </location>
</feature>
<dbReference type="Gene3D" id="1.10.287.1490">
    <property type="match status" value="1"/>
</dbReference>
<name>A0A0N8SQE6_PSESI</name>
<accession>A0A0N8SQE6</accession>
<gene>
    <name evidence="3" type="ORF">ALO47_01281</name>
</gene>
<feature type="compositionally biased region" description="Low complexity" evidence="1">
    <location>
        <begin position="113"/>
        <end position="129"/>
    </location>
</feature>
<feature type="compositionally biased region" description="Low complexity" evidence="1">
    <location>
        <begin position="153"/>
        <end position="164"/>
    </location>
</feature>
<feature type="region of interest" description="Disordered" evidence="1">
    <location>
        <begin position="143"/>
        <end position="191"/>
    </location>
</feature>
<evidence type="ECO:0000256" key="1">
    <source>
        <dbReference type="SAM" id="MobiDB-lite"/>
    </source>
</evidence>
<protein>
    <recommendedName>
        <fullName evidence="5">Methyl-accepting chemotaxis protein</fullName>
    </recommendedName>
</protein>
<keyword evidence="2" id="KW-0732">Signal</keyword>
<proteinExistence type="predicted"/>
<comment type="caution">
    <text evidence="3">The sequence shown here is derived from an EMBL/GenBank/DDBJ whole genome shotgun (WGS) entry which is preliminary data.</text>
</comment>
<evidence type="ECO:0000256" key="2">
    <source>
        <dbReference type="SAM" id="SignalP"/>
    </source>
</evidence>
<feature type="chain" id="PRO_5006031750" description="Methyl-accepting chemotaxis protein" evidence="2">
    <location>
        <begin position="42"/>
        <end position="191"/>
    </location>
</feature>
<sequence>MPFSAPDKEIQVMASHSFSSRWGFRFAALLISSLAFSQAQALEFNSGSASSQDNLAATHYEAVNSAYSVRSTNVTLGDLQALLNDSKQNAAKIESLKQTVEAQARLIEELKRNNSSQSRSSDSDVSGLKSKVDDQSRALAALQSQVSDLKRNSGSSASSSDLSSLKNDISNTRSELNSLKGTVSTLSNRVK</sequence>
<evidence type="ECO:0000313" key="3">
    <source>
        <dbReference type="EMBL" id="KPY48976.1"/>
    </source>
</evidence>
<evidence type="ECO:0008006" key="5">
    <source>
        <dbReference type="Google" id="ProtNLM"/>
    </source>
</evidence>
<dbReference type="PATRIC" id="fig|55398.3.peg.1614"/>
<feature type="compositionally biased region" description="Polar residues" evidence="1">
    <location>
        <begin position="165"/>
        <end position="191"/>
    </location>
</feature>
<organism evidence="3 4">
    <name type="scientific">Pseudomonas syringae pv. ribicola</name>
    <dbReference type="NCBI Taxonomy" id="55398"/>
    <lineage>
        <taxon>Bacteria</taxon>
        <taxon>Pseudomonadati</taxon>
        <taxon>Pseudomonadota</taxon>
        <taxon>Gammaproteobacteria</taxon>
        <taxon>Pseudomonadales</taxon>
        <taxon>Pseudomonadaceae</taxon>
        <taxon>Pseudomonas</taxon>
    </lineage>
</organism>
<evidence type="ECO:0000313" key="4">
    <source>
        <dbReference type="Proteomes" id="UP000050554"/>
    </source>
</evidence>
<dbReference type="AlphaFoldDB" id="A0A0N8SQE6"/>
<dbReference type="Proteomes" id="UP000050554">
    <property type="component" value="Unassembled WGS sequence"/>
</dbReference>